<dbReference type="eggNOG" id="COG0745">
    <property type="taxonomic scope" value="Bacteria"/>
</dbReference>
<dbReference type="PANTHER" id="PTHR43228">
    <property type="entry name" value="TWO-COMPONENT RESPONSE REGULATOR"/>
    <property type="match status" value="1"/>
</dbReference>
<dbReference type="PROSITE" id="PS50110">
    <property type="entry name" value="RESPONSE_REGULATORY"/>
    <property type="match status" value="1"/>
</dbReference>
<dbReference type="AlphaFoldDB" id="A8ZVX7"/>
<dbReference type="STRING" id="96561.Dole_0876"/>
<evidence type="ECO:0000313" key="3">
    <source>
        <dbReference type="EMBL" id="ABW66686.1"/>
    </source>
</evidence>
<dbReference type="Gene3D" id="3.40.50.2300">
    <property type="match status" value="1"/>
</dbReference>
<dbReference type="KEGG" id="dol:Dole_0876"/>
<dbReference type="SUPFAM" id="SSF52172">
    <property type="entry name" value="CheY-like"/>
    <property type="match status" value="1"/>
</dbReference>
<dbReference type="HOGENOM" id="CLU_000445_69_12_7"/>
<dbReference type="PANTHER" id="PTHR43228:SF1">
    <property type="entry name" value="TWO-COMPONENT RESPONSE REGULATOR ARR22"/>
    <property type="match status" value="1"/>
</dbReference>
<reference evidence="3 4" key="1">
    <citation type="submission" date="2007-10" db="EMBL/GenBank/DDBJ databases">
        <title>Complete sequence of Desulfococcus oleovorans Hxd3.</title>
        <authorList>
            <consortium name="US DOE Joint Genome Institute"/>
            <person name="Copeland A."/>
            <person name="Lucas S."/>
            <person name="Lapidus A."/>
            <person name="Barry K."/>
            <person name="Glavina del Rio T."/>
            <person name="Dalin E."/>
            <person name="Tice H."/>
            <person name="Pitluck S."/>
            <person name="Kiss H."/>
            <person name="Brettin T."/>
            <person name="Bruce D."/>
            <person name="Detter J.C."/>
            <person name="Han C."/>
            <person name="Schmutz J."/>
            <person name="Larimer F."/>
            <person name="Land M."/>
            <person name="Hauser L."/>
            <person name="Kyrpides N."/>
            <person name="Kim E."/>
            <person name="Wawrik B."/>
            <person name="Richardson P."/>
        </authorList>
    </citation>
    <scope>NUCLEOTIDE SEQUENCE [LARGE SCALE GENOMIC DNA]</scope>
    <source>
        <strain evidence="4">DSM 6200 / JCM 39069 / Hxd3</strain>
    </source>
</reference>
<dbReference type="Proteomes" id="UP000008561">
    <property type="component" value="Chromosome"/>
</dbReference>
<dbReference type="RefSeq" id="WP_012174304.1">
    <property type="nucleotide sequence ID" value="NC_009943.1"/>
</dbReference>
<dbReference type="InterPro" id="IPR001789">
    <property type="entry name" value="Sig_transdc_resp-reg_receiver"/>
</dbReference>
<accession>A8ZVX7</accession>
<keyword evidence="1" id="KW-0597">Phosphoprotein</keyword>
<name>A8ZVX7_DESOH</name>
<dbReference type="GO" id="GO:0000160">
    <property type="term" value="P:phosphorelay signal transduction system"/>
    <property type="evidence" value="ECO:0007669"/>
    <property type="project" value="InterPro"/>
</dbReference>
<proteinExistence type="predicted"/>
<dbReference type="OrthoDB" id="9816469at2"/>
<evidence type="ECO:0000256" key="1">
    <source>
        <dbReference type="PROSITE-ProRule" id="PRU00169"/>
    </source>
</evidence>
<dbReference type="SMART" id="SM00448">
    <property type="entry name" value="REC"/>
    <property type="match status" value="1"/>
</dbReference>
<keyword evidence="4" id="KW-1185">Reference proteome</keyword>
<sequence>MHKILIVDDSASIREAFTGILSPLAHCRTAANGQEAVDMIKQNTSREDRFDLVLMDIIMPEKDGLTAVKEIREFEKQAGWTGENATTIIIVTTINNPSRILVAQYECGADAYITKPFTEQTVLQALSNNGVSLGAEAENATETQNRWDQFI</sequence>
<feature type="modified residue" description="4-aspartylphosphate" evidence="1">
    <location>
        <position position="56"/>
    </location>
</feature>
<evidence type="ECO:0000259" key="2">
    <source>
        <dbReference type="PROSITE" id="PS50110"/>
    </source>
</evidence>
<dbReference type="Pfam" id="PF00072">
    <property type="entry name" value="Response_reg"/>
    <property type="match status" value="1"/>
</dbReference>
<dbReference type="InterPro" id="IPR052048">
    <property type="entry name" value="ST_Response_Regulator"/>
</dbReference>
<feature type="domain" description="Response regulatory" evidence="2">
    <location>
        <begin position="3"/>
        <end position="130"/>
    </location>
</feature>
<dbReference type="InterPro" id="IPR011006">
    <property type="entry name" value="CheY-like_superfamily"/>
</dbReference>
<evidence type="ECO:0000313" key="4">
    <source>
        <dbReference type="Proteomes" id="UP000008561"/>
    </source>
</evidence>
<protein>
    <submittedName>
        <fullName evidence="3">Response regulator receiver protein</fullName>
    </submittedName>
</protein>
<organism evidence="3 4">
    <name type="scientific">Desulfosudis oleivorans (strain DSM 6200 / JCM 39069 / Hxd3)</name>
    <name type="common">Desulfococcus oleovorans</name>
    <dbReference type="NCBI Taxonomy" id="96561"/>
    <lineage>
        <taxon>Bacteria</taxon>
        <taxon>Pseudomonadati</taxon>
        <taxon>Thermodesulfobacteriota</taxon>
        <taxon>Desulfobacteria</taxon>
        <taxon>Desulfobacterales</taxon>
        <taxon>Desulfosudaceae</taxon>
        <taxon>Desulfosudis</taxon>
    </lineage>
</organism>
<gene>
    <name evidence="3" type="ordered locus">Dole_0876</name>
</gene>
<dbReference type="EMBL" id="CP000859">
    <property type="protein sequence ID" value="ABW66686.1"/>
    <property type="molecule type" value="Genomic_DNA"/>
</dbReference>